<comment type="caution">
    <text evidence="1">The sequence shown here is derived from an EMBL/GenBank/DDBJ whole genome shotgun (WGS) entry which is preliminary data.</text>
</comment>
<sequence>MWSKEESSAPWRGDVLSCETSDRLTYKHRFITWAVARTEMHLRSSTERTNTSREPEARVFSWKGAHAICRLSYLSQWVG</sequence>
<protein>
    <submittedName>
        <fullName evidence="1">Uncharacterized protein</fullName>
    </submittedName>
</protein>
<name>A0AAV4VXT5_CAEEX</name>
<dbReference type="Proteomes" id="UP001054945">
    <property type="component" value="Unassembled WGS sequence"/>
</dbReference>
<evidence type="ECO:0000313" key="2">
    <source>
        <dbReference type="Proteomes" id="UP001054945"/>
    </source>
</evidence>
<keyword evidence="2" id="KW-1185">Reference proteome</keyword>
<accession>A0AAV4VXT5</accession>
<organism evidence="1 2">
    <name type="scientific">Caerostris extrusa</name>
    <name type="common">Bark spider</name>
    <name type="synonym">Caerostris bankana</name>
    <dbReference type="NCBI Taxonomy" id="172846"/>
    <lineage>
        <taxon>Eukaryota</taxon>
        <taxon>Metazoa</taxon>
        <taxon>Ecdysozoa</taxon>
        <taxon>Arthropoda</taxon>
        <taxon>Chelicerata</taxon>
        <taxon>Arachnida</taxon>
        <taxon>Araneae</taxon>
        <taxon>Araneomorphae</taxon>
        <taxon>Entelegynae</taxon>
        <taxon>Araneoidea</taxon>
        <taxon>Araneidae</taxon>
        <taxon>Caerostris</taxon>
    </lineage>
</organism>
<dbReference type="AlphaFoldDB" id="A0AAV4VXT5"/>
<gene>
    <name evidence="1" type="ORF">CEXT_40711</name>
</gene>
<dbReference type="EMBL" id="BPLR01015298">
    <property type="protein sequence ID" value="GIY75086.1"/>
    <property type="molecule type" value="Genomic_DNA"/>
</dbReference>
<evidence type="ECO:0000313" key="1">
    <source>
        <dbReference type="EMBL" id="GIY75086.1"/>
    </source>
</evidence>
<proteinExistence type="predicted"/>
<reference evidence="1 2" key="1">
    <citation type="submission" date="2021-06" db="EMBL/GenBank/DDBJ databases">
        <title>Caerostris extrusa draft genome.</title>
        <authorList>
            <person name="Kono N."/>
            <person name="Arakawa K."/>
        </authorList>
    </citation>
    <scope>NUCLEOTIDE SEQUENCE [LARGE SCALE GENOMIC DNA]</scope>
</reference>